<evidence type="ECO:0000259" key="3">
    <source>
        <dbReference type="Pfam" id="PF03816"/>
    </source>
</evidence>
<sequence length="303" mass="32069">MRRLLRARTRLALLLTMAALVPSGSVHPTTISLTTIGTAKAVDAGEGVLWVLALGSEAAPGEDVMQGRTDAIQLIGVNWDTGRSVAIGLPRDLYVELPEGRARISTALQEGGPEGAAREVDDLLGIEPDLVLVTGFDGFLSMMDAVGEVRVESPFAFTTEDGGVRVRRGSNTFDPQEALAYVRTREGLPGASDFDRSANHQRLLLGVLERLRAAEDEEGFMERAALAALGGLQTDLSPAEVFRLVQALTTVDPEKTTTCIIKGEFAVEFGAAVVLPDTDQARAVGADALKDARLQGGCRDGSG</sequence>
<protein>
    <submittedName>
        <fullName evidence="4">LCP family protein</fullName>
    </submittedName>
</protein>
<evidence type="ECO:0000256" key="2">
    <source>
        <dbReference type="SAM" id="SignalP"/>
    </source>
</evidence>
<feature type="chain" id="PRO_5046007533" evidence="2">
    <location>
        <begin position="29"/>
        <end position="303"/>
    </location>
</feature>
<dbReference type="EMBL" id="JBHTCH010000017">
    <property type="protein sequence ID" value="MFC7361413.1"/>
    <property type="molecule type" value="Genomic_DNA"/>
</dbReference>
<dbReference type="PANTHER" id="PTHR33392:SF6">
    <property type="entry name" value="POLYISOPRENYL-TEICHOIC ACID--PEPTIDOGLYCAN TEICHOIC ACID TRANSFERASE TAGU"/>
    <property type="match status" value="1"/>
</dbReference>
<dbReference type="InterPro" id="IPR004474">
    <property type="entry name" value="LytR_CpsA_psr"/>
</dbReference>
<keyword evidence="5" id="KW-1185">Reference proteome</keyword>
<feature type="signal peptide" evidence="2">
    <location>
        <begin position="1"/>
        <end position="28"/>
    </location>
</feature>
<feature type="domain" description="Cell envelope-related transcriptional attenuator" evidence="3">
    <location>
        <begin position="68"/>
        <end position="211"/>
    </location>
</feature>
<gene>
    <name evidence="4" type="ORF">ACFQO6_14150</name>
</gene>
<organism evidence="4 5">
    <name type="scientific">Nocardioides astragali</name>
    <dbReference type="NCBI Taxonomy" id="1776736"/>
    <lineage>
        <taxon>Bacteria</taxon>
        <taxon>Bacillati</taxon>
        <taxon>Actinomycetota</taxon>
        <taxon>Actinomycetes</taxon>
        <taxon>Propionibacteriales</taxon>
        <taxon>Nocardioidaceae</taxon>
        <taxon>Nocardioides</taxon>
    </lineage>
</organism>
<name>A0ABW2N376_9ACTN</name>
<dbReference type="Proteomes" id="UP001596524">
    <property type="component" value="Unassembled WGS sequence"/>
</dbReference>
<comment type="similarity">
    <text evidence="1">Belongs to the LytR/CpsA/Psr (LCP) family.</text>
</comment>
<dbReference type="PANTHER" id="PTHR33392">
    <property type="entry name" value="POLYISOPRENYL-TEICHOIC ACID--PEPTIDOGLYCAN TEICHOIC ACID TRANSFERASE TAGU"/>
    <property type="match status" value="1"/>
</dbReference>
<dbReference type="RefSeq" id="WP_255891004.1">
    <property type="nucleotide sequence ID" value="NZ_JAFMZM010000004.1"/>
</dbReference>
<proteinExistence type="inferred from homology"/>
<dbReference type="InterPro" id="IPR050922">
    <property type="entry name" value="LytR/CpsA/Psr_CW_biosynth"/>
</dbReference>
<dbReference type="Pfam" id="PF03816">
    <property type="entry name" value="LytR_cpsA_psr"/>
    <property type="match status" value="1"/>
</dbReference>
<evidence type="ECO:0000313" key="4">
    <source>
        <dbReference type="EMBL" id="MFC7361413.1"/>
    </source>
</evidence>
<keyword evidence="2" id="KW-0732">Signal</keyword>
<accession>A0ABW2N376</accession>
<evidence type="ECO:0000313" key="5">
    <source>
        <dbReference type="Proteomes" id="UP001596524"/>
    </source>
</evidence>
<comment type="caution">
    <text evidence="4">The sequence shown here is derived from an EMBL/GenBank/DDBJ whole genome shotgun (WGS) entry which is preliminary data.</text>
</comment>
<evidence type="ECO:0000256" key="1">
    <source>
        <dbReference type="ARBA" id="ARBA00006068"/>
    </source>
</evidence>
<dbReference type="Gene3D" id="3.40.630.190">
    <property type="entry name" value="LCP protein"/>
    <property type="match status" value="1"/>
</dbReference>
<reference evidence="5" key="1">
    <citation type="journal article" date="2019" name="Int. J. Syst. Evol. Microbiol.">
        <title>The Global Catalogue of Microorganisms (GCM) 10K type strain sequencing project: providing services to taxonomists for standard genome sequencing and annotation.</title>
        <authorList>
            <consortium name="The Broad Institute Genomics Platform"/>
            <consortium name="The Broad Institute Genome Sequencing Center for Infectious Disease"/>
            <person name="Wu L."/>
            <person name="Ma J."/>
        </authorList>
    </citation>
    <scope>NUCLEOTIDE SEQUENCE [LARGE SCALE GENOMIC DNA]</scope>
    <source>
        <strain evidence="5">FCH27</strain>
    </source>
</reference>
<dbReference type="NCBIfam" id="TIGR00350">
    <property type="entry name" value="lytR_cpsA_psr"/>
    <property type="match status" value="1"/>
</dbReference>